<evidence type="ECO:0000256" key="1">
    <source>
        <dbReference type="SAM" id="MobiDB-lite"/>
    </source>
</evidence>
<dbReference type="OrthoDB" id="3359339at2759"/>
<feature type="region of interest" description="Disordered" evidence="1">
    <location>
        <begin position="22"/>
        <end position="142"/>
    </location>
</feature>
<evidence type="ECO:0000313" key="3">
    <source>
        <dbReference type="Proteomes" id="UP000237144"/>
    </source>
</evidence>
<protein>
    <submittedName>
        <fullName evidence="2">Uncharacterized protein</fullName>
    </submittedName>
</protein>
<comment type="caution">
    <text evidence="2">The sequence shown here is derived from an EMBL/GenBank/DDBJ whole genome shotgun (WGS) entry which is preliminary data.</text>
</comment>
<reference evidence="2 3" key="1">
    <citation type="journal article" date="2018" name="Front. Microbiol.">
        <title>Prospects for Fungal Bioremediation of Acidic Radioactive Waste Sites: Characterization and Genome Sequence of Rhodotorula taiwanensis MD1149.</title>
        <authorList>
            <person name="Tkavc R."/>
            <person name="Matrosova V.Y."/>
            <person name="Grichenko O.E."/>
            <person name="Gostincar C."/>
            <person name="Volpe R.P."/>
            <person name="Klimenkova P."/>
            <person name="Gaidamakova E.K."/>
            <person name="Zhou C.E."/>
            <person name="Stewart B.J."/>
            <person name="Lyman M.G."/>
            <person name="Malfatti S.A."/>
            <person name="Rubinfeld B."/>
            <person name="Courtot M."/>
            <person name="Singh J."/>
            <person name="Dalgard C.L."/>
            <person name="Hamilton T."/>
            <person name="Frey K.G."/>
            <person name="Gunde-Cimerman N."/>
            <person name="Dugan L."/>
            <person name="Daly M.J."/>
        </authorList>
    </citation>
    <scope>NUCLEOTIDE SEQUENCE [LARGE SCALE GENOMIC DNA]</scope>
    <source>
        <strain evidence="2 3">MD1149</strain>
    </source>
</reference>
<name>A0A2S5B7L4_9BASI</name>
<keyword evidence="3" id="KW-1185">Reference proteome</keyword>
<proteinExistence type="predicted"/>
<dbReference type="Proteomes" id="UP000237144">
    <property type="component" value="Unassembled WGS sequence"/>
</dbReference>
<feature type="compositionally biased region" description="Polar residues" evidence="1">
    <location>
        <begin position="42"/>
        <end position="51"/>
    </location>
</feature>
<feature type="compositionally biased region" description="Basic and acidic residues" evidence="1">
    <location>
        <begin position="23"/>
        <end position="41"/>
    </location>
</feature>
<organism evidence="2 3">
    <name type="scientific">Rhodotorula taiwanensis</name>
    <dbReference type="NCBI Taxonomy" id="741276"/>
    <lineage>
        <taxon>Eukaryota</taxon>
        <taxon>Fungi</taxon>
        <taxon>Dikarya</taxon>
        <taxon>Basidiomycota</taxon>
        <taxon>Pucciniomycotina</taxon>
        <taxon>Microbotryomycetes</taxon>
        <taxon>Sporidiobolales</taxon>
        <taxon>Sporidiobolaceae</taxon>
        <taxon>Rhodotorula</taxon>
    </lineage>
</organism>
<dbReference type="EMBL" id="PJQD01000047">
    <property type="protein sequence ID" value="POY72745.1"/>
    <property type="molecule type" value="Genomic_DNA"/>
</dbReference>
<evidence type="ECO:0000313" key="2">
    <source>
        <dbReference type="EMBL" id="POY72745.1"/>
    </source>
</evidence>
<dbReference type="AlphaFoldDB" id="A0A2S5B7L4"/>
<accession>A0A2S5B7L4</accession>
<sequence>MSNPYEGKSDADIIAEQAASLNRKADRFDSSASFDPKRTSLGDESSVNESGLQDEFPGSTVEVGRTGRTGGGDNLTVPVEEGGDDRTNGSRASEFDNVPAGETQTSYKAKTQPGDINVSGGRQEALRSIDAPADGQPQLEEQ</sequence>
<gene>
    <name evidence="2" type="ORF">BMF94_4152</name>
</gene>